<reference evidence="5 6" key="1">
    <citation type="journal article" date="2018" name="Front. Microbiol.">
        <title>Genome-Wide Analysis of Corynespora cassiicola Leaf Fall Disease Putative Effectors.</title>
        <authorList>
            <person name="Lopez D."/>
            <person name="Ribeiro S."/>
            <person name="Label P."/>
            <person name="Fumanal B."/>
            <person name="Venisse J.S."/>
            <person name="Kohler A."/>
            <person name="de Oliveira R.R."/>
            <person name="Labutti K."/>
            <person name="Lipzen A."/>
            <person name="Lail K."/>
            <person name="Bauer D."/>
            <person name="Ohm R.A."/>
            <person name="Barry K.W."/>
            <person name="Spatafora J."/>
            <person name="Grigoriev I.V."/>
            <person name="Martin F.M."/>
            <person name="Pujade-Renaud V."/>
        </authorList>
    </citation>
    <scope>NUCLEOTIDE SEQUENCE [LARGE SCALE GENOMIC DNA]</scope>
    <source>
        <strain evidence="5 6">Philippines</strain>
    </source>
</reference>
<dbReference type="Proteomes" id="UP000240883">
    <property type="component" value="Unassembled WGS sequence"/>
</dbReference>
<dbReference type="FunFam" id="3.40.50.720:FF:000084">
    <property type="entry name" value="Short-chain dehydrogenase reductase"/>
    <property type="match status" value="1"/>
</dbReference>
<evidence type="ECO:0000313" key="6">
    <source>
        <dbReference type="Proteomes" id="UP000240883"/>
    </source>
</evidence>
<dbReference type="InterPro" id="IPR002347">
    <property type="entry name" value="SDR_fam"/>
</dbReference>
<dbReference type="STRING" id="1448308.A0A2T2N7P7"/>
<dbReference type="PANTHER" id="PTHR43639:SF1">
    <property type="entry name" value="SHORT-CHAIN DEHYDROGENASE_REDUCTASE FAMILY PROTEIN"/>
    <property type="match status" value="1"/>
</dbReference>
<dbReference type="PANTHER" id="PTHR43639">
    <property type="entry name" value="OXIDOREDUCTASE, SHORT-CHAIN DEHYDROGENASE/REDUCTASE FAMILY (AFU_ORTHOLOGUE AFUA_5G02870)"/>
    <property type="match status" value="1"/>
</dbReference>
<feature type="domain" description="Ketoreductase" evidence="4">
    <location>
        <begin position="12"/>
        <end position="203"/>
    </location>
</feature>
<protein>
    <submittedName>
        <fullName evidence="5">NAD(P)-binding protein</fullName>
    </submittedName>
</protein>
<gene>
    <name evidence="5" type="ORF">BS50DRAFT_604064</name>
</gene>
<dbReference type="SUPFAM" id="SSF51735">
    <property type="entry name" value="NAD(P)-binding Rossmann-fold domains"/>
    <property type="match status" value="1"/>
</dbReference>
<keyword evidence="3" id="KW-0560">Oxidoreductase</keyword>
<sequence length="267" mass="28065">MANTTNQALKGKLVLVTGGSRGIGAATVVELASCGANVAFTYISPSSAELSSDIVAQVAAFQNGALATAIQADLRDPDSPARIIRETLSAFNTTTIDILVNNAVADQSVPIDQYTHDLFTHLFDTNLRGPVFLTQALVPHLPVAGGGRIINIGSLASRMPIPHAAIMSAAKAALEEFTRVWAAELGAKGHAVNYLSVGAVDMDSAPKARENSAVMAEMQEKVKAETSYEQRWGTPEDIAISIAMIAEPQSKWITGQGISVSGGSRMF</sequence>
<dbReference type="Gene3D" id="3.40.50.720">
    <property type="entry name" value="NAD(P)-binding Rossmann-like Domain"/>
    <property type="match status" value="1"/>
</dbReference>
<name>A0A2T2N7P7_CORCC</name>
<accession>A0A2T2N7P7</accession>
<dbReference type="GO" id="GO:0016491">
    <property type="term" value="F:oxidoreductase activity"/>
    <property type="evidence" value="ECO:0007669"/>
    <property type="project" value="UniProtKB-KW"/>
</dbReference>
<evidence type="ECO:0000256" key="1">
    <source>
        <dbReference type="ARBA" id="ARBA00006484"/>
    </source>
</evidence>
<comment type="similarity">
    <text evidence="1">Belongs to the short-chain dehydrogenases/reductases (SDR) family.</text>
</comment>
<dbReference type="Pfam" id="PF13561">
    <property type="entry name" value="adh_short_C2"/>
    <property type="match status" value="1"/>
</dbReference>
<keyword evidence="2" id="KW-0521">NADP</keyword>
<dbReference type="PRINTS" id="PR00081">
    <property type="entry name" value="GDHRDH"/>
</dbReference>
<dbReference type="SMART" id="SM00822">
    <property type="entry name" value="PKS_KR"/>
    <property type="match status" value="1"/>
</dbReference>
<evidence type="ECO:0000256" key="3">
    <source>
        <dbReference type="ARBA" id="ARBA00023002"/>
    </source>
</evidence>
<dbReference type="PRINTS" id="PR00080">
    <property type="entry name" value="SDRFAMILY"/>
</dbReference>
<dbReference type="AlphaFoldDB" id="A0A2T2N7P7"/>
<proteinExistence type="inferred from homology"/>
<evidence type="ECO:0000313" key="5">
    <source>
        <dbReference type="EMBL" id="PSN61454.1"/>
    </source>
</evidence>
<dbReference type="CDD" id="cd05233">
    <property type="entry name" value="SDR_c"/>
    <property type="match status" value="1"/>
</dbReference>
<dbReference type="InterPro" id="IPR036291">
    <property type="entry name" value="NAD(P)-bd_dom_sf"/>
</dbReference>
<dbReference type="OrthoDB" id="47007at2759"/>
<keyword evidence="6" id="KW-1185">Reference proteome</keyword>
<dbReference type="EMBL" id="KZ678144">
    <property type="protein sequence ID" value="PSN61454.1"/>
    <property type="molecule type" value="Genomic_DNA"/>
</dbReference>
<evidence type="ECO:0000259" key="4">
    <source>
        <dbReference type="SMART" id="SM00822"/>
    </source>
</evidence>
<dbReference type="InterPro" id="IPR057326">
    <property type="entry name" value="KR_dom"/>
</dbReference>
<organism evidence="5 6">
    <name type="scientific">Corynespora cassiicola Philippines</name>
    <dbReference type="NCBI Taxonomy" id="1448308"/>
    <lineage>
        <taxon>Eukaryota</taxon>
        <taxon>Fungi</taxon>
        <taxon>Dikarya</taxon>
        <taxon>Ascomycota</taxon>
        <taxon>Pezizomycotina</taxon>
        <taxon>Dothideomycetes</taxon>
        <taxon>Pleosporomycetidae</taxon>
        <taxon>Pleosporales</taxon>
        <taxon>Corynesporascaceae</taxon>
        <taxon>Corynespora</taxon>
    </lineage>
</organism>
<evidence type="ECO:0000256" key="2">
    <source>
        <dbReference type="ARBA" id="ARBA00022857"/>
    </source>
</evidence>